<keyword evidence="5" id="KW-1185">Reference proteome</keyword>
<dbReference type="InterPro" id="IPR008613">
    <property type="entry name" value="Excalibur_Ca-bd_domain"/>
</dbReference>
<name>A0ABZ1Z4H2_9NOCA</name>
<evidence type="ECO:0000259" key="3">
    <source>
        <dbReference type="SMART" id="SM00894"/>
    </source>
</evidence>
<accession>A0ABZ1Z4H2</accession>
<evidence type="ECO:0000313" key="4">
    <source>
        <dbReference type="EMBL" id="WUV50439.1"/>
    </source>
</evidence>
<evidence type="ECO:0000256" key="1">
    <source>
        <dbReference type="SAM" id="MobiDB-lite"/>
    </source>
</evidence>
<feature type="region of interest" description="Disordered" evidence="1">
    <location>
        <begin position="44"/>
        <end position="73"/>
    </location>
</feature>
<organism evidence="4 5">
    <name type="scientific">Nocardia vinacea</name>
    <dbReference type="NCBI Taxonomy" id="96468"/>
    <lineage>
        <taxon>Bacteria</taxon>
        <taxon>Bacillati</taxon>
        <taxon>Actinomycetota</taxon>
        <taxon>Actinomycetes</taxon>
        <taxon>Mycobacteriales</taxon>
        <taxon>Nocardiaceae</taxon>
        <taxon>Nocardia</taxon>
    </lineage>
</organism>
<feature type="signal peptide" evidence="2">
    <location>
        <begin position="1"/>
        <end position="27"/>
    </location>
</feature>
<dbReference type="Proteomes" id="UP001432062">
    <property type="component" value="Chromosome"/>
</dbReference>
<feature type="chain" id="PRO_5045663608" evidence="2">
    <location>
        <begin position="28"/>
        <end position="110"/>
    </location>
</feature>
<proteinExistence type="predicted"/>
<sequence>MKAALIYRRAVPAFGAACLVIGGIAIASPIAAADSVQFVAGPDSSLPVPSYRPGPKGSNVPPPEKSNEEESPRYYTDCDQVRAEGKLPLYRGQPGYNPYLDPDGDGIACD</sequence>
<evidence type="ECO:0000313" key="5">
    <source>
        <dbReference type="Proteomes" id="UP001432062"/>
    </source>
</evidence>
<gene>
    <name evidence="4" type="ORF">OG563_20905</name>
</gene>
<dbReference type="Pfam" id="PF05901">
    <property type="entry name" value="Excalibur"/>
    <property type="match status" value="1"/>
</dbReference>
<reference evidence="4" key="1">
    <citation type="submission" date="2022-10" db="EMBL/GenBank/DDBJ databases">
        <title>The complete genomes of actinobacterial strains from the NBC collection.</title>
        <authorList>
            <person name="Joergensen T.S."/>
            <person name="Alvarez Arevalo M."/>
            <person name="Sterndorff E.B."/>
            <person name="Faurdal D."/>
            <person name="Vuksanovic O."/>
            <person name="Mourched A.-S."/>
            <person name="Charusanti P."/>
            <person name="Shaw S."/>
            <person name="Blin K."/>
            <person name="Weber T."/>
        </authorList>
    </citation>
    <scope>NUCLEOTIDE SEQUENCE</scope>
    <source>
        <strain evidence="4">NBC_01482</strain>
    </source>
</reference>
<feature type="domain" description="Excalibur calcium-binding" evidence="3">
    <location>
        <begin position="74"/>
        <end position="110"/>
    </location>
</feature>
<feature type="region of interest" description="Disordered" evidence="1">
    <location>
        <begin position="86"/>
        <end position="110"/>
    </location>
</feature>
<dbReference type="EMBL" id="CP109441">
    <property type="protein sequence ID" value="WUV50439.1"/>
    <property type="molecule type" value="Genomic_DNA"/>
</dbReference>
<protein>
    <submittedName>
        <fullName evidence="4">Excalibur calcium-binding domain-containing protein</fullName>
    </submittedName>
</protein>
<keyword evidence="2" id="KW-0732">Signal</keyword>
<dbReference type="RefSeq" id="WP_327095122.1">
    <property type="nucleotide sequence ID" value="NZ_CP109149.1"/>
</dbReference>
<dbReference type="SMART" id="SM00894">
    <property type="entry name" value="Excalibur"/>
    <property type="match status" value="1"/>
</dbReference>
<evidence type="ECO:0000256" key="2">
    <source>
        <dbReference type="SAM" id="SignalP"/>
    </source>
</evidence>